<dbReference type="Gene3D" id="3.40.50.10360">
    <property type="entry name" value="Hypothetical protein TT1679"/>
    <property type="match status" value="1"/>
</dbReference>
<dbReference type="AlphaFoldDB" id="A0A024Q7U3"/>
<protein>
    <recommendedName>
        <fullName evidence="1">UPF0340 protein BN990_00564</fullName>
    </recommendedName>
</protein>
<keyword evidence="4" id="KW-1185">Reference proteome</keyword>
<comment type="similarity">
    <text evidence="1">Belongs to the UPF0340 family.</text>
</comment>
<dbReference type="STRING" id="1462526.BN990_00564"/>
<evidence type="ECO:0000313" key="4">
    <source>
        <dbReference type="Proteomes" id="UP000028875"/>
    </source>
</evidence>
<dbReference type="PIRSF" id="PIRSF007510">
    <property type="entry name" value="UCP007510"/>
    <property type="match status" value="1"/>
</dbReference>
<dbReference type="SUPFAM" id="SSF110710">
    <property type="entry name" value="TTHA0583/YokD-like"/>
    <property type="match status" value="1"/>
</dbReference>
<evidence type="ECO:0000256" key="1">
    <source>
        <dbReference type="HAMAP-Rule" id="MF_00800"/>
    </source>
</evidence>
<accession>A0A024Q7U3</accession>
<dbReference type="Proteomes" id="UP000028875">
    <property type="component" value="Unassembled WGS sequence"/>
</dbReference>
<feature type="region of interest" description="Disordered" evidence="2">
    <location>
        <begin position="173"/>
        <end position="193"/>
    </location>
</feature>
<dbReference type="Pfam" id="PF04260">
    <property type="entry name" value="DUF436"/>
    <property type="match status" value="1"/>
</dbReference>
<evidence type="ECO:0000256" key="2">
    <source>
        <dbReference type="SAM" id="MobiDB-lite"/>
    </source>
</evidence>
<dbReference type="eggNOG" id="COG4475">
    <property type="taxonomic scope" value="Bacteria"/>
</dbReference>
<dbReference type="EMBL" id="CCDP010000001">
    <property type="protein sequence ID" value="CDQ38295.1"/>
    <property type="molecule type" value="Genomic_DNA"/>
</dbReference>
<proteinExistence type="inferred from homology"/>
<sequence length="193" mass="21453">MTQLLDRIRQEMKILQSEWDRSGHLHDGELFVLGCSTSEISGNRIGTLGSEEIAAVIFEQLLKLREQTGVHLVFQCCEHLNRALVVERETMNRYQLQEVSVIPVPKAGGSMASFAFKHLKNPVVVETISAHAGMDIGETMIGMHLKSVAVPLRFQQRNLGGARVNAAFTRPKRIGGHRAKYPDTNSTVTESCK</sequence>
<dbReference type="NCBIfam" id="TIGR01440">
    <property type="entry name" value="TIGR01440 family protein"/>
    <property type="match status" value="1"/>
</dbReference>
<reference evidence="3 4" key="1">
    <citation type="submission" date="2014-03" db="EMBL/GenBank/DDBJ databases">
        <authorList>
            <person name="Urmite Genomes U."/>
        </authorList>
    </citation>
    <scope>NUCLEOTIDE SEQUENCE [LARGE SCALE GENOMIC DNA]</scope>
    <source>
        <strain evidence="3 4">Vm-5</strain>
    </source>
</reference>
<gene>
    <name evidence="3" type="ORF">BN990_00564</name>
</gene>
<comment type="caution">
    <text evidence="3">The sequence shown here is derived from an EMBL/GenBank/DDBJ whole genome shotgun (WGS) entry which is preliminary data.</text>
</comment>
<dbReference type="InterPro" id="IPR006340">
    <property type="entry name" value="DUF436"/>
</dbReference>
<name>A0A024Q7U3_9BACI</name>
<dbReference type="OrthoDB" id="9803187at2"/>
<organism evidence="3 4">
    <name type="scientific">Virgibacillus massiliensis</name>
    <dbReference type="NCBI Taxonomy" id="1462526"/>
    <lineage>
        <taxon>Bacteria</taxon>
        <taxon>Bacillati</taxon>
        <taxon>Bacillota</taxon>
        <taxon>Bacilli</taxon>
        <taxon>Bacillales</taxon>
        <taxon>Bacillaceae</taxon>
        <taxon>Virgibacillus</taxon>
    </lineage>
</organism>
<dbReference type="InterPro" id="IPR028345">
    <property type="entry name" value="Antibiotic_NAT-like"/>
</dbReference>
<feature type="compositionally biased region" description="Polar residues" evidence="2">
    <location>
        <begin position="183"/>
        <end position="193"/>
    </location>
</feature>
<reference evidence="4" key="2">
    <citation type="submission" date="2014-05" db="EMBL/GenBank/DDBJ databases">
        <title>Draft genome sequence of Virgibacillus massiliensis Vm-5.</title>
        <authorList>
            <person name="Khelaifia S."/>
            <person name="Croce O."/>
            <person name="Lagier J.C."/>
            <person name="Raoult D."/>
        </authorList>
    </citation>
    <scope>NUCLEOTIDE SEQUENCE [LARGE SCALE GENOMIC DNA]</scope>
    <source>
        <strain evidence="4">Vm-5</strain>
    </source>
</reference>
<dbReference type="HAMAP" id="MF_00800">
    <property type="entry name" value="UPF0340"/>
    <property type="match status" value="1"/>
</dbReference>
<evidence type="ECO:0000313" key="3">
    <source>
        <dbReference type="EMBL" id="CDQ38295.1"/>
    </source>
</evidence>